<reference evidence="1 2" key="1">
    <citation type="submission" date="2021-06" db="EMBL/GenBank/DDBJ databases">
        <authorList>
            <person name="Kallberg Y."/>
            <person name="Tangrot J."/>
            <person name="Rosling A."/>
        </authorList>
    </citation>
    <scope>NUCLEOTIDE SEQUENCE [LARGE SCALE GENOMIC DNA]</scope>
    <source>
        <strain evidence="1 2">120-4 pot B 10/14</strain>
    </source>
</reference>
<proteinExistence type="predicted"/>
<organism evidence="1 2">
    <name type="scientific">Gigaspora margarita</name>
    <dbReference type="NCBI Taxonomy" id="4874"/>
    <lineage>
        <taxon>Eukaryota</taxon>
        <taxon>Fungi</taxon>
        <taxon>Fungi incertae sedis</taxon>
        <taxon>Mucoromycota</taxon>
        <taxon>Glomeromycotina</taxon>
        <taxon>Glomeromycetes</taxon>
        <taxon>Diversisporales</taxon>
        <taxon>Gigasporaceae</taxon>
        <taxon>Gigaspora</taxon>
    </lineage>
</organism>
<dbReference type="Proteomes" id="UP000789901">
    <property type="component" value="Unassembled WGS sequence"/>
</dbReference>
<evidence type="ECO:0000313" key="2">
    <source>
        <dbReference type="Proteomes" id="UP000789901"/>
    </source>
</evidence>
<gene>
    <name evidence="1" type="ORF">GMARGA_LOCUS12762</name>
</gene>
<keyword evidence="2" id="KW-1185">Reference proteome</keyword>
<comment type="caution">
    <text evidence="1">The sequence shown here is derived from an EMBL/GenBank/DDBJ whole genome shotgun (WGS) entry which is preliminary data.</text>
</comment>
<sequence>MLEDFAKNRIPDSYSRINAVLIYIKALLKQYYKSLNDYDLLLLKQTNDLQEELLRLIMNELNISVSFKEFKKIELLNEDQKLIFDTVIEYIKMNQLAVIFINGPADIIAF</sequence>
<dbReference type="EMBL" id="CAJVQB010007910">
    <property type="protein sequence ID" value="CAG8711159.1"/>
    <property type="molecule type" value="Genomic_DNA"/>
</dbReference>
<evidence type="ECO:0000313" key="1">
    <source>
        <dbReference type="EMBL" id="CAG8711159.1"/>
    </source>
</evidence>
<name>A0ABN7V176_GIGMA</name>
<accession>A0ABN7V176</accession>
<protein>
    <submittedName>
        <fullName evidence="1">36151_t:CDS:1</fullName>
    </submittedName>
</protein>